<feature type="coiled-coil region" evidence="1">
    <location>
        <begin position="164"/>
        <end position="198"/>
    </location>
</feature>
<dbReference type="PANTHER" id="PTHR43102:SF2">
    <property type="entry name" value="GAF DOMAIN-CONTAINING PROTEIN"/>
    <property type="match status" value="1"/>
</dbReference>
<reference evidence="3 4" key="1">
    <citation type="submission" date="2016-11" db="EMBL/GenBank/DDBJ databases">
        <authorList>
            <person name="Jaros S."/>
            <person name="Januszkiewicz K."/>
            <person name="Wedrychowicz H."/>
        </authorList>
    </citation>
    <scope>NUCLEOTIDE SEQUENCE [LARGE SCALE GENOMIC DNA]</scope>
    <source>
        <strain evidence="3 4">DSM 26897</strain>
    </source>
</reference>
<dbReference type="STRING" id="1302690.BUE76_01025"/>
<dbReference type="Pfam" id="PF01590">
    <property type="entry name" value="GAF"/>
    <property type="match status" value="1"/>
</dbReference>
<dbReference type="Gene3D" id="3.30.450.40">
    <property type="match status" value="1"/>
</dbReference>
<dbReference type="AlphaFoldDB" id="A0A1M4SZZ9"/>
<dbReference type="InterPro" id="IPR029016">
    <property type="entry name" value="GAF-like_dom_sf"/>
</dbReference>
<dbReference type="InterPro" id="IPR003018">
    <property type="entry name" value="GAF"/>
</dbReference>
<proteinExistence type="predicted"/>
<evidence type="ECO:0000313" key="4">
    <source>
        <dbReference type="Proteomes" id="UP000184368"/>
    </source>
</evidence>
<keyword evidence="1" id="KW-0175">Coiled coil</keyword>
<dbReference type="RefSeq" id="WP_083596298.1">
    <property type="nucleotide sequence ID" value="NZ_FQUO01000001.1"/>
</dbReference>
<protein>
    <submittedName>
        <fullName evidence="3">GAF domain-containing protein</fullName>
    </submittedName>
</protein>
<dbReference type="EMBL" id="FQUO01000001">
    <property type="protein sequence ID" value="SHE37690.1"/>
    <property type="molecule type" value="Genomic_DNA"/>
</dbReference>
<dbReference type="Proteomes" id="UP000184368">
    <property type="component" value="Unassembled WGS sequence"/>
</dbReference>
<dbReference type="PANTHER" id="PTHR43102">
    <property type="entry name" value="SLR1143 PROTEIN"/>
    <property type="match status" value="1"/>
</dbReference>
<sequence>MQQPIPTNEKDRLAELYSLNLLNSPQEEEYDNIAALVAFISGCSTGHVSIIGDNVQWLKAKVGFGEKETPRNHAFCAHAIVHDDIMVVEDATLDERFVNNPLVTGPQHLRFYAGVPIYGPSGHPIGTICALDIKPKVLSEAQKTALKTVAHQASKLLELRKRNIELAAAAAEQLHLERKTLNRQLAQQEAEREKIGYELHENFCQVLAASLHHLAAISGLTKEQVAAMQGVKAMITTLLQNMRAFSTNIHPVGQLAVGMKDKLMQLLGEYEELSGLTIDFHCTGELDTVQLNNINHLFRIILEWLTVYEQNGPKQQAIQVCLEIDKEAILGIGQPGAALPETIQSSVIFNSIRKRCEMIQGAAVLLKTAGNSQMVVSIPLT</sequence>
<dbReference type="SMART" id="SM00065">
    <property type="entry name" value="GAF"/>
    <property type="match status" value="1"/>
</dbReference>
<evidence type="ECO:0000259" key="2">
    <source>
        <dbReference type="SMART" id="SM00065"/>
    </source>
</evidence>
<accession>A0A1M4SZZ9</accession>
<keyword evidence="4" id="KW-1185">Reference proteome</keyword>
<evidence type="ECO:0000256" key="1">
    <source>
        <dbReference type="SAM" id="Coils"/>
    </source>
</evidence>
<evidence type="ECO:0000313" key="3">
    <source>
        <dbReference type="EMBL" id="SHE37690.1"/>
    </source>
</evidence>
<dbReference type="SUPFAM" id="SSF55781">
    <property type="entry name" value="GAF domain-like"/>
    <property type="match status" value="1"/>
</dbReference>
<organism evidence="3 4">
    <name type="scientific">Cnuella takakiae</name>
    <dbReference type="NCBI Taxonomy" id="1302690"/>
    <lineage>
        <taxon>Bacteria</taxon>
        <taxon>Pseudomonadati</taxon>
        <taxon>Bacteroidota</taxon>
        <taxon>Chitinophagia</taxon>
        <taxon>Chitinophagales</taxon>
        <taxon>Chitinophagaceae</taxon>
        <taxon>Cnuella</taxon>
    </lineage>
</organism>
<feature type="domain" description="GAF" evidence="2">
    <location>
        <begin position="25"/>
        <end position="167"/>
    </location>
</feature>
<dbReference type="OrthoDB" id="9811889at2"/>
<name>A0A1M4SZZ9_9BACT</name>
<gene>
    <name evidence="3" type="ORF">SAMN05444008_101291</name>
</gene>